<protein>
    <submittedName>
        <fullName evidence="1">Uncharacterized protein</fullName>
    </submittedName>
</protein>
<evidence type="ECO:0000313" key="1">
    <source>
        <dbReference type="EMBL" id="JAD35860.1"/>
    </source>
</evidence>
<dbReference type="EMBL" id="GBRH01262035">
    <property type="protein sequence ID" value="JAD35860.1"/>
    <property type="molecule type" value="Transcribed_RNA"/>
</dbReference>
<proteinExistence type="predicted"/>
<reference evidence="1" key="1">
    <citation type="submission" date="2014-09" db="EMBL/GenBank/DDBJ databases">
        <authorList>
            <person name="Magalhaes I.L.F."/>
            <person name="Oliveira U."/>
            <person name="Santos F.R."/>
            <person name="Vidigal T.H.D.A."/>
            <person name="Brescovit A.D."/>
            <person name="Santos A.J."/>
        </authorList>
    </citation>
    <scope>NUCLEOTIDE SEQUENCE</scope>
    <source>
        <tissue evidence="1">Shoot tissue taken approximately 20 cm above the soil surface</tissue>
    </source>
</reference>
<reference evidence="1" key="2">
    <citation type="journal article" date="2015" name="Data Brief">
        <title>Shoot transcriptome of the giant reed, Arundo donax.</title>
        <authorList>
            <person name="Barrero R.A."/>
            <person name="Guerrero F.D."/>
            <person name="Moolhuijzen P."/>
            <person name="Goolsby J.A."/>
            <person name="Tidwell J."/>
            <person name="Bellgard S.E."/>
            <person name="Bellgard M.I."/>
        </authorList>
    </citation>
    <scope>NUCLEOTIDE SEQUENCE</scope>
    <source>
        <tissue evidence="1">Shoot tissue taken approximately 20 cm above the soil surface</tissue>
    </source>
</reference>
<sequence length="66" mass="7439">MCSWRFLCGESFQHPGNRRGLRTIGRCYQDSSPKTPALQNVMVYLATTNKESNENYLGLAQGRSQA</sequence>
<accession>A0A0A8ZGJ1</accession>
<dbReference type="AlphaFoldDB" id="A0A0A8ZGJ1"/>
<organism evidence="1">
    <name type="scientific">Arundo donax</name>
    <name type="common">Giant reed</name>
    <name type="synonym">Donax arundinaceus</name>
    <dbReference type="NCBI Taxonomy" id="35708"/>
    <lineage>
        <taxon>Eukaryota</taxon>
        <taxon>Viridiplantae</taxon>
        <taxon>Streptophyta</taxon>
        <taxon>Embryophyta</taxon>
        <taxon>Tracheophyta</taxon>
        <taxon>Spermatophyta</taxon>
        <taxon>Magnoliopsida</taxon>
        <taxon>Liliopsida</taxon>
        <taxon>Poales</taxon>
        <taxon>Poaceae</taxon>
        <taxon>PACMAD clade</taxon>
        <taxon>Arundinoideae</taxon>
        <taxon>Arundineae</taxon>
        <taxon>Arundo</taxon>
    </lineage>
</organism>
<name>A0A0A8ZGJ1_ARUDO</name>